<dbReference type="SUPFAM" id="SSF55681">
    <property type="entry name" value="Class II aaRS and biotin synthetases"/>
    <property type="match status" value="1"/>
</dbReference>
<sequence>MLIRKSNIMKVIHPSAIEKMLTLSSNVSQSRALSLLLRKSCLDEKTNTKLWCYESKGLVHCCTTVCNKDLNLTNTLMFCKFWSHANNFTFSKTKFLHWQFKQATHHRIPVHHQPSASKHSGGVEVDDQPPSWLFVSPAVAGAYGAQVNVDLEFDKTLDGEAFQTLRANVKSRGLPLDVDRLQKNFSDLKQLQQKKAALLVQKDKLLKKFRLMKETRSSEDSGETEKQLVEQLRIVKAEITALKSTWDLEESVMLEALKLPNALHPTTPLDKAVMLQEVKSPTELAETLSHVEIARKFDLIKFSNVGPKAYYLKKELVLAEMTLTSTVCDFLRAKGYRHINGPEFVKTPIIVLTMLDPHKTAVEPMNHLTGVSQHMFAAYVAKTCIGTSVLPLKMFACGRNYRNNEADLEEQFDNNLELVWDFLKQFGFSLRLSRVASRDLRREQKRRVDFEMYSPNLCQYIPVGNVSDLGDFISRRLMVTHNQNHADIRTAKHLHMVHGTLLNITSFLALWMEHSSTDQEKFTLCHLPSVHS</sequence>
<dbReference type="InterPro" id="IPR002317">
    <property type="entry name" value="Ser-tRNA-ligase_type_1"/>
</dbReference>
<dbReference type="AlphaFoldDB" id="A0AAV3Y4B1"/>
<dbReference type="Gene3D" id="3.30.930.10">
    <property type="entry name" value="Bira Bifunctional Protein, Domain 2"/>
    <property type="match status" value="2"/>
</dbReference>
<protein>
    <submittedName>
        <fullName evidence="1">Serine--tRNA ligase</fullName>
    </submittedName>
</protein>
<name>A0AAV3Y4B1_9GAST</name>
<dbReference type="InterPro" id="IPR045864">
    <property type="entry name" value="aa-tRNA-synth_II/BPL/LPL"/>
</dbReference>
<keyword evidence="2" id="KW-1185">Reference proteome</keyword>
<dbReference type="GO" id="GO:0004828">
    <property type="term" value="F:serine-tRNA ligase activity"/>
    <property type="evidence" value="ECO:0007669"/>
    <property type="project" value="InterPro"/>
</dbReference>
<proteinExistence type="predicted"/>
<dbReference type="EMBL" id="BLXT01000492">
    <property type="protein sequence ID" value="GFN77529.1"/>
    <property type="molecule type" value="Genomic_DNA"/>
</dbReference>
<evidence type="ECO:0000313" key="1">
    <source>
        <dbReference type="EMBL" id="GFN77529.1"/>
    </source>
</evidence>
<keyword evidence="1" id="KW-0436">Ligase</keyword>
<dbReference type="GO" id="GO:0005524">
    <property type="term" value="F:ATP binding"/>
    <property type="evidence" value="ECO:0007669"/>
    <property type="project" value="InterPro"/>
</dbReference>
<dbReference type="GO" id="GO:0006434">
    <property type="term" value="P:seryl-tRNA aminoacylation"/>
    <property type="evidence" value="ECO:0007669"/>
    <property type="project" value="InterPro"/>
</dbReference>
<dbReference type="PANTHER" id="PTHR11778">
    <property type="entry name" value="SERYL-TRNA SYNTHETASE"/>
    <property type="match status" value="1"/>
</dbReference>
<reference evidence="1 2" key="1">
    <citation type="journal article" date="2021" name="Elife">
        <title>Chloroplast acquisition without the gene transfer in kleptoplastic sea slugs, Plakobranchus ocellatus.</title>
        <authorList>
            <person name="Maeda T."/>
            <person name="Takahashi S."/>
            <person name="Yoshida T."/>
            <person name="Shimamura S."/>
            <person name="Takaki Y."/>
            <person name="Nagai Y."/>
            <person name="Toyoda A."/>
            <person name="Suzuki Y."/>
            <person name="Arimoto A."/>
            <person name="Ishii H."/>
            <person name="Satoh N."/>
            <person name="Nishiyama T."/>
            <person name="Hasebe M."/>
            <person name="Maruyama T."/>
            <person name="Minagawa J."/>
            <person name="Obokata J."/>
            <person name="Shigenobu S."/>
        </authorList>
    </citation>
    <scope>NUCLEOTIDE SEQUENCE [LARGE SCALE GENOMIC DNA]</scope>
</reference>
<gene>
    <name evidence="1" type="ORF">PoB_000403500</name>
</gene>
<organism evidence="1 2">
    <name type="scientific">Plakobranchus ocellatus</name>
    <dbReference type="NCBI Taxonomy" id="259542"/>
    <lineage>
        <taxon>Eukaryota</taxon>
        <taxon>Metazoa</taxon>
        <taxon>Spiralia</taxon>
        <taxon>Lophotrochozoa</taxon>
        <taxon>Mollusca</taxon>
        <taxon>Gastropoda</taxon>
        <taxon>Heterobranchia</taxon>
        <taxon>Euthyneura</taxon>
        <taxon>Panpulmonata</taxon>
        <taxon>Sacoglossa</taxon>
        <taxon>Placobranchoidea</taxon>
        <taxon>Plakobranchidae</taxon>
        <taxon>Plakobranchus</taxon>
    </lineage>
</organism>
<evidence type="ECO:0000313" key="2">
    <source>
        <dbReference type="Proteomes" id="UP000735302"/>
    </source>
</evidence>
<dbReference type="InterPro" id="IPR010978">
    <property type="entry name" value="tRNA-bd_arm"/>
</dbReference>
<accession>A0AAV3Y4B1</accession>
<comment type="caution">
    <text evidence="1">The sequence shown here is derived from an EMBL/GenBank/DDBJ whole genome shotgun (WGS) entry which is preliminary data.</text>
</comment>
<dbReference type="SUPFAM" id="SSF46589">
    <property type="entry name" value="tRNA-binding arm"/>
    <property type="match status" value="1"/>
</dbReference>
<dbReference type="Proteomes" id="UP000735302">
    <property type="component" value="Unassembled WGS sequence"/>
</dbReference>